<dbReference type="AlphaFoldDB" id="A0A652YN51"/>
<dbReference type="InterPro" id="IPR050109">
    <property type="entry name" value="HTH-type_TetR-like_transc_reg"/>
</dbReference>
<dbReference type="Gene3D" id="1.10.10.60">
    <property type="entry name" value="Homeodomain-like"/>
    <property type="match status" value="1"/>
</dbReference>
<dbReference type="InterPro" id="IPR009057">
    <property type="entry name" value="Homeodomain-like_sf"/>
</dbReference>
<feature type="region of interest" description="Disordered" evidence="4">
    <location>
        <begin position="1"/>
        <end position="23"/>
    </location>
</feature>
<dbReference type="PROSITE" id="PS50977">
    <property type="entry name" value="HTH_TETR_2"/>
    <property type="match status" value="1"/>
</dbReference>
<organism evidence="5">
    <name type="scientific">Nocardia globerula</name>
    <dbReference type="NCBI Taxonomy" id="1818"/>
    <lineage>
        <taxon>Bacteria</taxon>
        <taxon>Bacillati</taxon>
        <taxon>Actinomycetota</taxon>
        <taxon>Actinomycetes</taxon>
        <taxon>Mycobacteriales</taxon>
        <taxon>Nocardiaceae</taxon>
        <taxon>Nocardia</taxon>
    </lineage>
</organism>
<name>A0A652YN51_NOCGL</name>
<keyword evidence="1" id="KW-0805">Transcription regulation</keyword>
<keyword evidence="3" id="KW-0804">Transcription</keyword>
<comment type="caution">
    <text evidence="5">The sequence shown here is derived from an EMBL/GenBank/DDBJ whole genome shotgun (WGS) entry which is preliminary data.</text>
</comment>
<evidence type="ECO:0000256" key="1">
    <source>
        <dbReference type="ARBA" id="ARBA00023015"/>
    </source>
</evidence>
<evidence type="ECO:0000256" key="3">
    <source>
        <dbReference type="ARBA" id="ARBA00023163"/>
    </source>
</evidence>
<dbReference type="SUPFAM" id="SSF46689">
    <property type="entry name" value="Homeodomain-like"/>
    <property type="match status" value="1"/>
</dbReference>
<evidence type="ECO:0000256" key="4">
    <source>
        <dbReference type="SAM" id="MobiDB-lite"/>
    </source>
</evidence>
<accession>A0A652YN51</accession>
<evidence type="ECO:0000256" key="2">
    <source>
        <dbReference type="ARBA" id="ARBA00023125"/>
    </source>
</evidence>
<gene>
    <name evidence="5" type="ORF">FNL38_105177</name>
</gene>
<protein>
    <submittedName>
        <fullName evidence="5">TetR family transcriptional regulator</fullName>
    </submittedName>
</protein>
<dbReference type="PANTHER" id="PTHR30055:SF238">
    <property type="entry name" value="MYCOFACTOCIN BIOSYNTHESIS TRANSCRIPTIONAL REGULATOR MFTR-RELATED"/>
    <property type="match status" value="1"/>
</dbReference>
<dbReference type="Gene3D" id="1.10.357.10">
    <property type="entry name" value="Tetracycline Repressor, domain 2"/>
    <property type="match status" value="1"/>
</dbReference>
<keyword evidence="2" id="KW-0238">DNA-binding</keyword>
<evidence type="ECO:0000313" key="5">
    <source>
        <dbReference type="EMBL" id="TYQ03027.1"/>
    </source>
</evidence>
<sequence>MTTHDSVKVPAAKRAPDLRERRRQETRLEISRAALELFELHGSSATTVDEIARRAGVSPSTFFRCFATKEDSALSVEVEFETEIVEWLDAIPADDVTLTGMQEIYGNIIERLEASPDRRDRILRVRRLLASDPHLCASSFATESMALIQLTDRVAIKLGGENARPYARLLVESAAMTTRIAVDTWAERLDNGAEADLAQIYRSTCEDLRRAAAS</sequence>
<dbReference type="Pfam" id="PF00440">
    <property type="entry name" value="TetR_N"/>
    <property type="match status" value="1"/>
</dbReference>
<reference evidence="5" key="1">
    <citation type="submission" date="2019-07" db="EMBL/GenBank/DDBJ databases">
        <title>Genomic Encyclopedia of Type Strains, Phase IV (KMG-IV): sequencing the most valuable type-strain genomes for metagenomic binning, comparative biology and taxonomic classification.</title>
        <authorList>
            <person name="Goeker M."/>
        </authorList>
    </citation>
    <scope>NUCLEOTIDE SEQUENCE</scope>
    <source>
        <strain evidence="5">DSM 44596</strain>
    </source>
</reference>
<feature type="compositionally biased region" description="Basic and acidic residues" evidence="4">
    <location>
        <begin position="14"/>
        <end position="23"/>
    </location>
</feature>
<dbReference type="EMBL" id="VNIQ01000005">
    <property type="protein sequence ID" value="TYQ03027.1"/>
    <property type="molecule type" value="Genomic_DNA"/>
</dbReference>
<dbReference type="InterPro" id="IPR001647">
    <property type="entry name" value="HTH_TetR"/>
</dbReference>
<proteinExistence type="predicted"/>
<dbReference type="GO" id="GO:0003700">
    <property type="term" value="F:DNA-binding transcription factor activity"/>
    <property type="evidence" value="ECO:0007669"/>
    <property type="project" value="TreeGrafter"/>
</dbReference>
<dbReference type="PANTHER" id="PTHR30055">
    <property type="entry name" value="HTH-TYPE TRANSCRIPTIONAL REGULATOR RUTR"/>
    <property type="match status" value="1"/>
</dbReference>
<dbReference type="GO" id="GO:0000976">
    <property type="term" value="F:transcription cis-regulatory region binding"/>
    <property type="evidence" value="ECO:0007669"/>
    <property type="project" value="TreeGrafter"/>
</dbReference>